<feature type="region of interest" description="Disordered" evidence="1">
    <location>
        <begin position="1"/>
        <end position="94"/>
    </location>
</feature>
<dbReference type="PANTHER" id="PTHR22793:SF12">
    <property type="entry name" value="MYOCARDIN-RELATED TRANSCRIPTION FACTOR, ISOFORM H"/>
    <property type="match status" value="1"/>
</dbReference>
<dbReference type="InterPro" id="IPR043451">
    <property type="entry name" value="Myocardin-like"/>
</dbReference>
<feature type="compositionally biased region" description="Basic and acidic residues" evidence="1">
    <location>
        <begin position="38"/>
        <end position="47"/>
    </location>
</feature>
<evidence type="ECO:0000313" key="3">
    <source>
        <dbReference type="EMBL" id="KAK9413724.1"/>
    </source>
</evidence>
<feature type="compositionally biased region" description="Basic and acidic residues" evidence="1">
    <location>
        <begin position="129"/>
        <end position="142"/>
    </location>
</feature>
<feature type="compositionally biased region" description="Basic and acidic residues" evidence="1">
    <location>
        <begin position="228"/>
        <end position="245"/>
    </location>
</feature>
<feature type="compositionally biased region" description="Basic and acidic residues" evidence="1">
    <location>
        <begin position="180"/>
        <end position="193"/>
    </location>
</feature>
<gene>
    <name evidence="3" type="ORF">SUNI508_11667</name>
</gene>
<dbReference type="InterPro" id="IPR003034">
    <property type="entry name" value="SAP_dom"/>
</dbReference>
<dbReference type="Proteomes" id="UP001408356">
    <property type="component" value="Unassembled WGS sequence"/>
</dbReference>
<feature type="region of interest" description="Disordered" evidence="1">
    <location>
        <begin position="513"/>
        <end position="538"/>
    </location>
</feature>
<comment type="caution">
    <text evidence="3">The sequence shown here is derived from an EMBL/GenBank/DDBJ whole genome shotgun (WGS) entry which is preliminary data.</text>
</comment>
<feature type="compositionally biased region" description="Basic and acidic residues" evidence="1">
    <location>
        <begin position="150"/>
        <end position="164"/>
    </location>
</feature>
<evidence type="ECO:0000313" key="4">
    <source>
        <dbReference type="Proteomes" id="UP001408356"/>
    </source>
</evidence>
<accession>A0ABR2UGV8</accession>
<protein>
    <submittedName>
        <fullName evidence="3">SAP domain-containing protein</fullName>
    </submittedName>
</protein>
<feature type="compositionally biased region" description="Polar residues" evidence="1">
    <location>
        <begin position="1"/>
        <end position="12"/>
    </location>
</feature>
<reference evidence="3 4" key="1">
    <citation type="journal article" date="2024" name="J. Plant Pathol.">
        <title>Sequence and assembly of the genome of Seiridium unicorne, isolate CBS 538.82, causal agent of cypress canker disease.</title>
        <authorList>
            <person name="Scali E."/>
            <person name="Rocca G.D."/>
            <person name="Danti R."/>
            <person name="Garbelotto M."/>
            <person name="Barberini S."/>
            <person name="Baroncelli R."/>
            <person name="Emiliani G."/>
        </authorList>
    </citation>
    <scope>NUCLEOTIDE SEQUENCE [LARGE SCALE GENOMIC DNA]</scope>
    <source>
        <strain evidence="3 4">BM-138-508</strain>
    </source>
</reference>
<dbReference type="EMBL" id="JARVKF010000435">
    <property type="protein sequence ID" value="KAK9413724.1"/>
    <property type="molecule type" value="Genomic_DNA"/>
</dbReference>
<dbReference type="Gene3D" id="1.10.720.30">
    <property type="entry name" value="SAP domain"/>
    <property type="match status" value="2"/>
</dbReference>
<dbReference type="InterPro" id="IPR036361">
    <property type="entry name" value="SAP_dom_sf"/>
</dbReference>
<dbReference type="SMART" id="SM00513">
    <property type="entry name" value="SAP"/>
    <property type="match status" value="2"/>
</dbReference>
<feature type="region of interest" description="Disordered" evidence="1">
    <location>
        <begin position="228"/>
        <end position="336"/>
    </location>
</feature>
<dbReference type="SUPFAM" id="SSF68906">
    <property type="entry name" value="SAP domain"/>
    <property type="match status" value="1"/>
</dbReference>
<feature type="domain" description="SAP" evidence="2">
    <location>
        <begin position="98"/>
        <end position="132"/>
    </location>
</feature>
<feature type="compositionally biased region" description="Basic and acidic residues" evidence="1">
    <location>
        <begin position="79"/>
        <end position="90"/>
    </location>
</feature>
<evidence type="ECO:0000259" key="2">
    <source>
        <dbReference type="PROSITE" id="PS50800"/>
    </source>
</evidence>
<keyword evidence="4" id="KW-1185">Reference proteome</keyword>
<organism evidence="3 4">
    <name type="scientific">Seiridium unicorne</name>
    <dbReference type="NCBI Taxonomy" id="138068"/>
    <lineage>
        <taxon>Eukaryota</taxon>
        <taxon>Fungi</taxon>
        <taxon>Dikarya</taxon>
        <taxon>Ascomycota</taxon>
        <taxon>Pezizomycotina</taxon>
        <taxon>Sordariomycetes</taxon>
        <taxon>Xylariomycetidae</taxon>
        <taxon>Amphisphaeriales</taxon>
        <taxon>Sporocadaceae</taxon>
        <taxon>Seiridium</taxon>
    </lineage>
</organism>
<feature type="region of interest" description="Disordered" evidence="1">
    <location>
        <begin position="128"/>
        <end position="193"/>
    </location>
</feature>
<dbReference type="PANTHER" id="PTHR22793">
    <property type="entry name" value="MYOCARDIN-RELATED TRANSCRIPTION FACTOR-RELATED"/>
    <property type="match status" value="1"/>
</dbReference>
<feature type="compositionally biased region" description="Acidic residues" evidence="1">
    <location>
        <begin position="16"/>
        <end position="25"/>
    </location>
</feature>
<dbReference type="PROSITE" id="PS50800">
    <property type="entry name" value="SAP"/>
    <property type="match status" value="1"/>
</dbReference>
<proteinExistence type="predicted"/>
<name>A0ABR2UGV8_9PEZI</name>
<evidence type="ECO:0000256" key="1">
    <source>
        <dbReference type="SAM" id="MobiDB-lite"/>
    </source>
</evidence>
<feature type="compositionally biased region" description="Acidic residues" evidence="1">
    <location>
        <begin position="267"/>
        <end position="280"/>
    </location>
</feature>
<feature type="compositionally biased region" description="Basic residues" evidence="1">
    <location>
        <begin position="284"/>
        <end position="312"/>
    </location>
</feature>
<sequence>MTMDLDTNQNVYSSSSEDDFEDGSEDSIRSDSDDDYTDDPKFDETIRKRGNKPAAKSAETEATAEEKEITPGNGNFAKATRDRVKGREEIPADELEEFDKIKVTELKQKLKFKGLKVSGGKVELWNRLVGREEELEDPTKPEKTKKKSTKEKVDSEKPASDKVKIPGNGNFAKASQRRAAGREKVPRGELKQFDSTKVSDIKQWLKEADLAVSGTKVDLWFRWKEYEATGPIDRAEQRTADETKSKHGSAGGEDLEDDGGSVHGEEGEGEGEGTGAEEEELPRRPSKVKKGKDKSKRRGRSGSPGRGKRTKIHVVSGRSKPTREPGERRRHRHPRPTDYYIREYFLDLTLADALKENSGILDDGPPPVSHDITLRQYLKDNPDHRHRLAVDHRNNEGPFQNQEENIGNWYDELQSGFMNMPFVDVLDRTAVLWSVWEDEERSRPGEIWENRLTDTGLDGFDPAFLDGRPFSEVVAQYPNFGYMILDEFDASSLTALNPDDKDKLFGFLTNWEKNLKDRTPPPNPDPAPGMLGHKPKWE</sequence>
<dbReference type="Pfam" id="PF02037">
    <property type="entry name" value="SAP"/>
    <property type="match status" value="1"/>
</dbReference>